<dbReference type="EMBL" id="JABFTP020000185">
    <property type="protein sequence ID" value="KAL3287572.1"/>
    <property type="molecule type" value="Genomic_DNA"/>
</dbReference>
<name>A0ABD2P997_9CUCU</name>
<sequence length="129" mass="15137">MRPRWKVTRKPKPPRKPEVGLLRDVTIKQTARAHRERSAAAVCGIGVPHRTRYLWERSRVQSELLPSREYVLHFHIVIEYEVERRTTPFAVSIALCDEEKEKTMLGTWNQSEDTRIRGIPPFMHRIGVP</sequence>
<protein>
    <submittedName>
        <fullName evidence="1">Uncharacterized protein</fullName>
    </submittedName>
</protein>
<evidence type="ECO:0000313" key="2">
    <source>
        <dbReference type="Proteomes" id="UP001516400"/>
    </source>
</evidence>
<proteinExistence type="predicted"/>
<comment type="caution">
    <text evidence="1">The sequence shown here is derived from an EMBL/GenBank/DDBJ whole genome shotgun (WGS) entry which is preliminary data.</text>
</comment>
<accession>A0ABD2P997</accession>
<keyword evidence="2" id="KW-1185">Reference proteome</keyword>
<gene>
    <name evidence="1" type="ORF">HHI36_002039</name>
</gene>
<dbReference type="AlphaFoldDB" id="A0ABD2P997"/>
<dbReference type="Proteomes" id="UP001516400">
    <property type="component" value="Unassembled WGS sequence"/>
</dbReference>
<reference evidence="1 2" key="1">
    <citation type="journal article" date="2021" name="BMC Biol.">
        <title>Horizontally acquired antibacterial genes associated with adaptive radiation of ladybird beetles.</title>
        <authorList>
            <person name="Li H.S."/>
            <person name="Tang X.F."/>
            <person name="Huang Y.H."/>
            <person name="Xu Z.Y."/>
            <person name="Chen M.L."/>
            <person name="Du X.Y."/>
            <person name="Qiu B.Y."/>
            <person name="Chen P.T."/>
            <person name="Zhang W."/>
            <person name="Slipinski A."/>
            <person name="Escalona H.E."/>
            <person name="Waterhouse R.M."/>
            <person name="Zwick A."/>
            <person name="Pang H."/>
        </authorList>
    </citation>
    <scope>NUCLEOTIDE SEQUENCE [LARGE SCALE GENOMIC DNA]</scope>
    <source>
        <strain evidence="1">SYSU2018</strain>
    </source>
</reference>
<organism evidence="1 2">
    <name type="scientific">Cryptolaemus montrouzieri</name>
    <dbReference type="NCBI Taxonomy" id="559131"/>
    <lineage>
        <taxon>Eukaryota</taxon>
        <taxon>Metazoa</taxon>
        <taxon>Ecdysozoa</taxon>
        <taxon>Arthropoda</taxon>
        <taxon>Hexapoda</taxon>
        <taxon>Insecta</taxon>
        <taxon>Pterygota</taxon>
        <taxon>Neoptera</taxon>
        <taxon>Endopterygota</taxon>
        <taxon>Coleoptera</taxon>
        <taxon>Polyphaga</taxon>
        <taxon>Cucujiformia</taxon>
        <taxon>Coccinelloidea</taxon>
        <taxon>Coccinellidae</taxon>
        <taxon>Scymninae</taxon>
        <taxon>Scymnini</taxon>
        <taxon>Cryptolaemus</taxon>
    </lineage>
</organism>
<evidence type="ECO:0000313" key="1">
    <source>
        <dbReference type="EMBL" id="KAL3287572.1"/>
    </source>
</evidence>